<sequence>MSMTGTTDPHTLCFHVYRIGGIWGDDRIVRADDRKTPRYFLKGTRLAASWQFALHAGGPNGVVVCHVKSGYLGPPLLQTNPSPIDITIGSEGHTVQVHHGDKPTDATYAFKGLDDQQYRWQPISRLWGNTMECLNSQDQVVATYRITLFAISKDGELRIHQPVQSMTDLIVATCLAMRTPDH</sequence>
<comment type="caution">
    <text evidence="2">The sequence shown here is derived from an EMBL/GenBank/DDBJ whole genome shotgun (WGS) entry which is preliminary data.</text>
</comment>
<dbReference type="AlphaFoldDB" id="A0AAD4C5U3"/>
<dbReference type="Pfam" id="PF20236">
    <property type="entry name" value="DUF6593"/>
    <property type="match status" value="1"/>
</dbReference>
<dbReference type="Proteomes" id="UP001194468">
    <property type="component" value="Unassembled WGS sequence"/>
</dbReference>
<proteinExistence type="predicted"/>
<feature type="domain" description="DUF6593" evidence="1">
    <location>
        <begin position="103"/>
        <end position="177"/>
    </location>
</feature>
<name>A0AAD4C5U3_BOLED</name>
<reference evidence="2" key="2">
    <citation type="journal article" date="2020" name="Nat. Commun.">
        <title>Large-scale genome sequencing of mycorrhizal fungi provides insights into the early evolution of symbiotic traits.</title>
        <authorList>
            <person name="Miyauchi S."/>
            <person name="Kiss E."/>
            <person name="Kuo A."/>
            <person name="Drula E."/>
            <person name="Kohler A."/>
            <person name="Sanchez-Garcia M."/>
            <person name="Morin E."/>
            <person name="Andreopoulos B."/>
            <person name="Barry K.W."/>
            <person name="Bonito G."/>
            <person name="Buee M."/>
            <person name="Carver A."/>
            <person name="Chen C."/>
            <person name="Cichocki N."/>
            <person name="Clum A."/>
            <person name="Culley D."/>
            <person name="Crous P.W."/>
            <person name="Fauchery L."/>
            <person name="Girlanda M."/>
            <person name="Hayes R.D."/>
            <person name="Keri Z."/>
            <person name="LaButti K."/>
            <person name="Lipzen A."/>
            <person name="Lombard V."/>
            <person name="Magnuson J."/>
            <person name="Maillard F."/>
            <person name="Murat C."/>
            <person name="Nolan M."/>
            <person name="Ohm R.A."/>
            <person name="Pangilinan J."/>
            <person name="Pereira M.F."/>
            <person name="Perotto S."/>
            <person name="Peter M."/>
            <person name="Pfister S."/>
            <person name="Riley R."/>
            <person name="Sitrit Y."/>
            <person name="Stielow J.B."/>
            <person name="Szollosi G."/>
            <person name="Zifcakova L."/>
            <person name="Stursova M."/>
            <person name="Spatafora J.W."/>
            <person name="Tedersoo L."/>
            <person name="Vaario L.M."/>
            <person name="Yamada A."/>
            <person name="Yan M."/>
            <person name="Wang P."/>
            <person name="Xu J."/>
            <person name="Bruns T."/>
            <person name="Baldrian P."/>
            <person name="Vilgalys R."/>
            <person name="Dunand C."/>
            <person name="Henrissat B."/>
            <person name="Grigoriev I.V."/>
            <person name="Hibbett D."/>
            <person name="Nagy L.G."/>
            <person name="Martin F.M."/>
        </authorList>
    </citation>
    <scope>NUCLEOTIDE SEQUENCE</scope>
    <source>
        <strain evidence="2">BED1</strain>
    </source>
</reference>
<keyword evidence="3" id="KW-1185">Reference proteome</keyword>
<gene>
    <name evidence="2" type="ORF">L210DRAFT_3523128</name>
</gene>
<evidence type="ECO:0000259" key="1">
    <source>
        <dbReference type="Pfam" id="PF20236"/>
    </source>
</evidence>
<evidence type="ECO:0000313" key="3">
    <source>
        <dbReference type="Proteomes" id="UP001194468"/>
    </source>
</evidence>
<evidence type="ECO:0000313" key="2">
    <source>
        <dbReference type="EMBL" id="KAF8448789.1"/>
    </source>
</evidence>
<dbReference type="InterPro" id="IPR046528">
    <property type="entry name" value="DUF6593"/>
</dbReference>
<protein>
    <recommendedName>
        <fullName evidence="1">DUF6593 domain-containing protein</fullName>
    </recommendedName>
</protein>
<accession>A0AAD4C5U3</accession>
<organism evidence="2 3">
    <name type="scientific">Boletus edulis BED1</name>
    <dbReference type="NCBI Taxonomy" id="1328754"/>
    <lineage>
        <taxon>Eukaryota</taxon>
        <taxon>Fungi</taxon>
        <taxon>Dikarya</taxon>
        <taxon>Basidiomycota</taxon>
        <taxon>Agaricomycotina</taxon>
        <taxon>Agaricomycetes</taxon>
        <taxon>Agaricomycetidae</taxon>
        <taxon>Boletales</taxon>
        <taxon>Boletineae</taxon>
        <taxon>Boletaceae</taxon>
        <taxon>Boletoideae</taxon>
        <taxon>Boletus</taxon>
    </lineage>
</organism>
<reference evidence="2" key="1">
    <citation type="submission" date="2019-10" db="EMBL/GenBank/DDBJ databases">
        <authorList>
            <consortium name="DOE Joint Genome Institute"/>
            <person name="Kuo A."/>
            <person name="Miyauchi S."/>
            <person name="Kiss E."/>
            <person name="Drula E."/>
            <person name="Kohler A."/>
            <person name="Sanchez-Garcia M."/>
            <person name="Andreopoulos B."/>
            <person name="Barry K.W."/>
            <person name="Bonito G."/>
            <person name="Buee M."/>
            <person name="Carver A."/>
            <person name="Chen C."/>
            <person name="Cichocki N."/>
            <person name="Clum A."/>
            <person name="Culley D."/>
            <person name="Crous P.W."/>
            <person name="Fauchery L."/>
            <person name="Girlanda M."/>
            <person name="Hayes R."/>
            <person name="Keri Z."/>
            <person name="LaButti K."/>
            <person name="Lipzen A."/>
            <person name="Lombard V."/>
            <person name="Magnuson J."/>
            <person name="Maillard F."/>
            <person name="Morin E."/>
            <person name="Murat C."/>
            <person name="Nolan M."/>
            <person name="Ohm R."/>
            <person name="Pangilinan J."/>
            <person name="Pereira M."/>
            <person name="Perotto S."/>
            <person name="Peter M."/>
            <person name="Riley R."/>
            <person name="Sitrit Y."/>
            <person name="Stielow B."/>
            <person name="Szollosi G."/>
            <person name="Zifcakova L."/>
            <person name="Stursova M."/>
            <person name="Spatafora J.W."/>
            <person name="Tedersoo L."/>
            <person name="Vaario L.-M."/>
            <person name="Yamada A."/>
            <person name="Yan M."/>
            <person name="Wang P."/>
            <person name="Xu J."/>
            <person name="Bruns T."/>
            <person name="Baldrian P."/>
            <person name="Vilgalys R."/>
            <person name="Henrissat B."/>
            <person name="Grigoriev I.V."/>
            <person name="Hibbett D."/>
            <person name="Nagy L.G."/>
            <person name="Martin F.M."/>
        </authorList>
    </citation>
    <scope>NUCLEOTIDE SEQUENCE</scope>
    <source>
        <strain evidence="2">BED1</strain>
    </source>
</reference>
<dbReference type="EMBL" id="WHUW01000003">
    <property type="protein sequence ID" value="KAF8448789.1"/>
    <property type="molecule type" value="Genomic_DNA"/>
</dbReference>